<evidence type="ECO:0000256" key="5">
    <source>
        <dbReference type="ARBA" id="ARBA00035114"/>
    </source>
</evidence>
<proteinExistence type="inferred from homology"/>
<dbReference type="GO" id="GO:0016705">
    <property type="term" value="F:oxidoreductase activity, acting on paired donors, with incorporation or reduction of molecular oxygen"/>
    <property type="evidence" value="ECO:0007669"/>
    <property type="project" value="InterPro"/>
</dbReference>
<keyword evidence="4" id="KW-0472">Membrane</keyword>
<dbReference type="Pfam" id="PF00067">
    <property type="entry name" value="p450"/>
    <property type="match status" value="1"/>
</dbReference>
<accession>A0A443P727</accession>
<evidence type="ECO:0000256" key="4">
    <source>
        <dbReference type="ARBA" id="ARBA00023136"/>
    </source>
</evidence>
<keyword evidence="7" id="KW-1185">Reference proteome</keyword>
<dbReference type="STRING" id="337451.A0A443P727"/>
<dbReference type="GO" id="GO:0005506">
    <property type="term" value="F:iron ion binding"/>
    <property type="evidence" value="ECO:0007669"/>
    <property type="project" value="InterPro"/>
</dbReference>
<dbReference type="GO" id="GO:0020037">
    <property type="term" value="F:heme binding"/>
    <property type="evidence" value="ECO:0007669"/>
    <property type="project" value="InterPro"/>
</dbReference>
<evidence type="ECO:0000256" key="1">
    <source>
        <dbReference type="ARBA" id="ARBA00004167"/>
    </source>
</evidence>
<dbReference type="AlphaFoldDB" id="A0A443P727"/>
<dbReference type="EMBL" id="QPKB01000006">
    <property type="protein sequence ID" value="RWR86561.1"/>
    <property type="molecule type" value="Genomic_DNA"/>
</dbReference>
<protein>
    <submittedName>
        <fullName evidence="6">UPF0496 protein 4-like protein isoform X1</fullName>
    </submittedName>
</protein>
<dbReference type="PANTHER" id="PTHR31509">
    <property type="entry name" value="BPS1-LIKE PROTEIN"/>
    <property type="match status" value="1"/>
</dbReference>
<keyword evidence="3" id="KW-1133">Transmembrane helix</keyword>
<comment type="caution">
    <text evidence="6">The sequence shown here is derived from an EMBL/GenBank/DDBJ whole genome shotgun (WGS) entry which is preliminary data.</text>
</comment>
<dbReference type="GO" id="GO:0016020">
    <property type="term" value="C:membrane"/>
    <property type="evidence" value="ECO:0007669"/>
    <property type="project" value="UniProtKB-SubCell"/>
</dbReference>
<evidence type="ECO:0000256" key="3">
    <source>
        <dbReference type="ARBA" id="ARBA00022989"/>
    </source>
</evidence>
<sequence>MKSFYLVGGAHAAHSSRLHSPLLTCACSYVSILIYISGSRSCFPSSYSLFTGLSITFSYTEMSRPHDGHRPSFPFGNAFRMIRPKGSYVSPKLLMLSNSFEERLAESLKRLKPKDNSSVLSLSWMISAMESLCETHIDIKNLITELQFPVSSWEEKWIDLYLDNSVKLLDICIAFSSELSRLSQSKLLLRYALHVLDFSNKIPSSKQLEEARSILHHDWMQQIWLRSPKLENCTTILQELVGSLFLSNVKSAKGKLLMQAVYGVMVKTIFVCSIFTAAYMGSVKPLVDLEVPDKFLWSEAFKDLQVNVNGQIRRSSKSNGVVLKELEAAQSHVEKLCAMIDSNDHKEAEILKESVSGLGQSCEGLSEGLVLLSKKVDEFFQVVLRGRDALLGDVSLGLFCNVCYEVGWLRDILPKIAPCFWTTSGGCKVPELPELCWASASWRERLGRACVYSSCGICSAFCMSKQRYLSPSLWPESQGTLDYGQPSKLSYPHVQGETITYGEVANGGRTRISQQIRRRQEELLIPLVRVRTGTVSTSTALQWIMANLVKHQDVQAKLVKEIEGVIDGGRDEVEEIDLRKLPYLKAVII</sequence>
<dbReference type="InterPro" id="IPR001128">
    <property type="entry name" value="Cyt_P450"/>
</dbReference>
<name>A0A443P727_9MAGN</name>
<gene>
    <name evidence="6" type="ORF">CKAN_01546500</name>
</gene>
<reference evidence="6 7" key="1">
    <citation type="journal article" date="2019" name="Nat. Plants">
        <title>Stout camphor tree genome fills gaps in understanding of flowering plant genome evolution.</title>
        <authorList>
            <person name="Chaw S.M."/>
            <person name="Liu Y.C."/>
            <person name="Wu Y.W."/>
            <person name="Wang H.Y."/>
            <person name="Lin C.I."/>
            <person name="Wu C.S."/>
            <person name="Ke H.M."/>
            <person name="Chang L.Y."/>
            <person name="Hsu C.Y."/>
            <person name="Yang H.T."/>
            <person name="Sudianto E."/>
            <person name="Hsu M.H."/>
            <person name="Wu K.P."/>
            <person name="Wang L.N."/>
            <person name="Leebens-Mack J.H."/>
            <person name="Tsai I.J."/>
        </authorList>
    </citation>
    <scope>NUCLEOTIDE SEQUENCE [LARGE SCALE GENOMIC DNA]</scope>
    <source>
        <strain evidence="7">cv. Chaw 1501</strain>
        <tissue evidence="6">Young leaves</tissue>
    </source>
</reference>
<evidence type="ECO:0000313" key="6">
    <source>
        <dbReference type="EMBL" id="RWR86561.1"/>
    </source>
</evidence>
<dbReference type="SUPFAM" id="SSF48264">
    <property type="entry name" value="Cytochrome P450"/>
    <property type="match status" value="1"/>
</dbReference>
<dbReference type="Gene3D" id="1.10.630.10">
    <property type="entry name" value="Cytochrome P450"/>
    <property type="match status" value="1"/>
</dbReference>
<organism evidence="6 7">
    <name type="scientific">Cinnamomum micranthum f. kanehirae</name>
    <dbReference type="NCBI Taxonomy" id="337451"/>
    <lineage>
        <taxon>Eukaryota</taxon>
        <taxon>Viridiplantae</taxon>
        <taxon>Streptophyta</taxon>
        <taxon>Embryophyta</taxon>
        <taxon>Tracheophyta</taxon>
        <taxon>Spermatophyta</taxon>
        <taxon>Magnoliopsida</taxon>
        <taxon>Magnoliidae</taxon>
        <taxon>Laurales</taxon>
        <taxon>Lauraceae</taxon>
        <taxon>Cinnamomum</taxon>
    </lineage>
</organism>
<dbReference type="InterPro" id="IPR008511">
    <property type="entry name" value="ROH1-like"/>
</dbReference>
<dbReference type="Pfam" id="PF05633">
    <property type="entry name" value="ROH1-like"/>
    <property type="match status" value="2"/>
</dbReference>
<comment type="subcellular location">
    <subcellularLocation>
        <location evidence="1">Membrane</location>
        <topology evidence="1">Single-pass membrane protein</topology>
    </subcellularLocation>
</comment>
<keyword evidence="2" id="KW-0812">Transmembrane</keyword>
<evidence type="ECO:0000313" key="7">
    <source>
        <dbReference type="Proteomes" id="UP000283530"/>
    </source>
</evidence>
<dbReference type="Proteomes" id="UP000283530">
    <property type="component" value="Unassembled WGS sequence"/>
</dbReference>
<evidence type="ECO:0000256" key="2">
    <source>
        <dbReference type="ARBA" id="ARBA00022692"/>
    </source>
</evidence>
<dbReference type="OrthoDB" id="694709at2759"/>
<comment type="similarity">
    <text evidence="5">Belongs to the ROH1 family.</text>
</comment>
<dbReference type="InterPro" id="IPR036396">
    <property type="entry name" value="Cyt_P450_sf"/>
</dbReference>
<dbReference type="GO" id="GO:0004497">
    <property type="term" value="F:monooxygenase activity"/>
    <property type="evidence" value="ECO:0007669"/>
    <property type="project" value="InterPro"/>
</dbReference>